<proteinExistence type="predicted"/>
<dbReference type="AlphaFoldDB" id="A0A2X3ERA7"/>
<organism evidence="2 3">
    <name type="scientific">Klebsiella pneumoniae</name>
    <dbReference type="NCBI Taxonomy" id="573"/>
    <lineage>
        <taxon>Bacteria</taxon>
        <taxon>Pseudomonadati</taxon>
        <taxon>Pseudomonadota</taxon>
        <taxon>Gammaproteobacteria</taxon>
        <taxon>Enterobacterales</taxon>
        <taxon>Enterobacteriaceae</taxon>
        <taxon>Klebsiella/Raoultella group</taxon>
        <taxon>Klebsiella</taxon>
        <taxon>Klebsiella pneumoniae complex</taxon>
    </lineage>
</organism>
<name>A0A2X3ERA7_KLEPN</name>
<protein>
    <submittedName>
        <fullName evidence="2">Uncharacterized protein</fullName>
    </submittedName>
</protein>
<reference evidence="2 3" key="1">
    <citation type="submission" date="2018-06" db="EMBL/GenBank/DDBJ databases">
        <authorList>
            <consortium name="Pathogen Informatics"/>
            <person name="Doyle S."/>
        </authorList>
    </citation>
    <scope>NUCLEOTIDE SEQUENCE [LARGE SCALE GENOMIC DNA]</scope>
    <source>
        <strain evidence="2 3">NCTC9128</strain>
    </source>
</reference>
<dbReference type="EMBL" id="UAWN01000014">
    <property type="protein sequence ID" value="SQC38971.1"/>
    <property type="molecule type" value="Genomic_DNA"/>
</dbReference>
<evidence type="ECO:0000256" key="1">
    <source>
        <dbReference type="SAM" id="MobiDB-lite"/>
    </source>
</evidence>
<evidence type="ECO:0000313" key="3">
    <source>
        <dbReference type="Proteomes" id="UP000251088"/>
    </source>
</evidence>
<accession>A0A2X3ERA7</accession>
<sequence length="160" mass="17296">MPLRQQRGFAKSSAGADDAQPALLNGTEKLKQPGRSSNCIEERGGTNLVRISGKPRVSRNGPETSEGDWRPSKSNGFIRGVYSLCFFNCTPAPGMTWGSPNFIATQNLESLTSSMKTPTSPPHEGGFALPLTARRFIAWVWPGLSALSVGPAWVTFIEEN</sequence>
<gene>
    <name evidence="2" type="ORF">NCTC9128_05090</name>
</gene>
<feature type="region of interest" description="Disordered" evidence="1">
    <location>
        <begin position="50"/>
        <end position="72"/>
    </location>
</feature>
<dbReference type="Proteomes" id="UP000251088">
    <property type="component" value="Unassembled WGS sequence"/>
</dbReference>
<evidence type="ECO:0000313" key="2">
    <source>
        <dbReference type="EMBL" id="SQC38971.1"/>
    </source>
</evidence>
<feature type="region of interest" description="Disordered" evidence="1">
    <location>
        <begin position="1"/>
        <end position="22"/>
    </location>
</feature>